<dbReference type="Gramene" id="AET1Gv20800300.1">
    <property type="protein sequence ID" value="AET1Gv20800300.1"/>
    <property type="gene ID" value="AET1Gv20800300"/>
</dbReference>
<dbReference type="AlphaFoldDB" id="A0A452ZJ64"/>
<reference evidence="3" key="3">
    <citation type="journal article" date="2017" name="Nature">
        <title>Genome sequence of the progenitor of the wheat D genome Aegilops tauschii.</title>
        <authorList>
            <person name="Luo M.C."/>
            <person name="Gu Y.Q."/>
            <person name="Puiu D."/>
            <person name="Wang H."/>
            <person name="Twardziok S.O."/>
            <person name="Deal K.R."/>
            <person name="Huo N."/>
            <person name="Zhu T."/>
            <person name="Wang L."/>
            <person name="Wang Y."/>
            <person name="McGuire P.E."/>
            <person name="Liu S."/>
            <person name="Long H."/>
            <person name="Ramasamy R.K."/>
            <person name="Rodriguez J.C."/>
            <person name="Van S.L."/>
            <person name="Yuan L."/>
            <person name="Wang Z."/>
            <person name="Xia Z."/>
            <person name="Xiao L."/>
            <person name="Anderson O.D."/>
            <person name="Ouyang S."/>
            <person name="Liang Y."/>
            <person name="Zimin A.V."/>
            <person name="Pertea G."/>
            <person name="Qi P."/>
            <person name="Bennetzen J.L."/>
            <person name="Dai X."/>
            <person name="Dawson M.W."/>
            <person name="Muller H.G."/>
            <person name="Kugler K."/>
            <person name="Rivarola-Duarte L."/>
            <person name="Spannagl M."/>
            <person name="Mayer K.F.X."/>
            <person name="Lu F.H."/>
            <person name="Bevan M.W."/>
            <person name="Leroy P."/>
            <person name="Li P."/>
            <person name="You F.M."/>
            <person name="Sun Q."/>
            <person name="Liu Z."/>
            <person name="Lyons E."/>
            <person name="Wicker T."/>
            <person name="Salzberg S.L."/>
            <person name="Devos K.M."/>
            <person name="Dvorak J."/>
        </authorList>
    </citation>
    <scope>NUCLEOTIDE SEQUENCE [LARGE SCALE GENOMIC DNA]</scope>
    <source>
        <strain evidence="3">cv. AL8/78</strain>
    </source>
</reference>
<accession>A0A452ZJ64</accession>
<dbReference type="InterPro" id="IPR009000">
    <property type="entry name" value="Transl_B-barrel_sf"/>
</dbReference>
<name>A0A452ZJ64_AEGTS</name>
<reference evidence="3" key="5">
    <citation type="journal article" date="2021" name="G3 (Bethesda)">
        <title>Aegilops tauschii genome assembly Aet v5.0 features greater sequence contiguity and improved annotation.</title>
        <authorList>
            <person name="Wang L."/>
            <person name="Zhu T."/>
            <person name="Rodriguez J.C."/>
            <person name="Deal K.R."/>
            <person name="Dubcovsky J."/>
            <person name="McGuire P.E."/>
            <person name="Lux T."/>
            <person name="Spannagl M."/>
            <person name="Mayer K.F.X."/>
            <person name="Baldrich P."/>
            <person name="Meyers B.C."/>
            <person name="Huo N."/>
            <person name="Gu Y.Q."/>
            <person name="Zhou H."/>
            <person name="Devos K.M."/>
            <person name="Bennetzen J.L."/>
            <person name="Unver T."/>
            <person name="Budak H."/>
            <person name="Gulick P.J."/>
            <person name="Galiba G."/>
            <person name="Kalapos B."/>
            <person name="Nelson D.R."/>
            <person name="Li P."/>
            <person name="You F.M."/>
            <person name="Luo M.C."/>
            <person name="Dvorak J."/>
        </authorList>
    </citation>
    <scope>NUCLEOTIDE SEQUENCE [LARGE SCALE GENOMIC DNA]</scope>
    <source>
        <strain evidence="3">cv. AL8/78</strain>
    </source>
</reference>
<evidence type="ECO:0000313" key="4">
    <source>
        <dbReference type="Proteomes" id="UP000015105"/>
    </source>
</evidence>
<keyword evidence="4" id="KW-1185">Reference proteome</keyword>
<dbReference type="Gene3D" id="2.40.30.10">
    <property type="entry name" value="Translation factors"/>
    <property type="match status" value="1"/>
</dbReference>
<reference evidence="3" key="4">
    <citation type="submission" date="2019-03" db="UniProtKB">
        <authorList>
            <consortium name="EnsemblPlants"/>
        </authorList>
    </citation>
    <scope>IDENTIFICATION</scope>
</reference>
<dbReference type="InterPro" id="IPR015760">
    <property type="entry name" value="TIF_IF2"/>
</dbReference>
<dbReference type="GO" id="GO:0003743">
    <property type="term" value="F:translation initiation factor activity"/>
    <property type="evidence" value="ECO:0007669"/>
    <property type="project" value="TreeGrafter"/>
</dbReference>
<reference evidence="4" key="1">
    <citation type="journal article" date="2014" name="Science">
        <title>Ancient hybridizations among the ancestral genomes of bread wheat.</title>
        <authorList>
            <consortium name="International Wheat Genome Sequencing Consortium,"/>
            <person name="Marcussen T."/>
            <person name="Sandve S.R."/>
            <person name="Heier L."/>
            <person name="Spannagl M."/>
            <person name="Pfeifer M."/>
            <person name="Jakobsen K.S."/>
            <person name="Wulff B.B."/>
            <person name="Steuernagel B."/>
            <person name="Mayer K.F."/>
            <person name="Olsen O.A."/>
        </authorList>
    </citation>
    <scope>NUCLEOTIDE SEQUENCE [LARGE SCALE GENOMIC DNA]</scope>
    <source>
        <strain evidence="4">cv. AL8/78</strain>
    </source>
</reference>
<dbReference type="EnsemblPlants" id="AET1Gv20800300.1">
    <property type="protein sequence ID" value="AET1Gv20800300.1"/>
    <property type="gene ID" value="AET1Gv20800300"/>
</dbReference>
<proteinExistence type="predicted"/>
<evidence type="ECO:0000313" key="3">
    <source>
        <dbReference type="EnsemblPlants" id="AET1Gv20800300.1"/>
    </source>
</evidence>
<dbReference type="CDD" id="cd03692">
    <property type="entry name" value="mtIF2_IVc"/>
    <property type="match status" value="1"/>
</dbReference>
<evidence type="ECO:0000256" key="2">
    <source>
        <dbReference type="ARBA" id="ARBA00023134"/>
    </source>
</evidence>
<sequence>LKILLHKVIYHLLEEMGRLIVEKAPGTAETQISGEAEVLNIFELKGRSKSKGPDIKIAGCRITDGRFSRTGTMRLLRSGDVVFEGPCSSLKREKQDADTLDKGTDCGLVIEDCDEYQVGDTIQCLEQVIRKPKFISTQSGAVRIEC</sequence>
<dbReference type="GO" id="GO:0005737">
    <property type="term" value="C:cytoplasm"/>
    <property type="evidence" value="ECO:0007669"/>
    <property type="project" value="TreeGrafter"/>
</dbReference>
<evidence type="ECO:0000256" key="1">
    <source>
        <dbReference type="ARBA" id="ARBA00022741"/>
    </source>
</evidence>
<keyword evidence="1" id="KW-0547">Nucleotide-binding</keyword>
<organism evidence="3 4">
    <name type="scientific">Aegilops tauschii subsp. strangulata</name>
    <name type="common">Goatgrass</name>
    <dbReference type="NCBI Taxonomy" id="200361"/>
    <lineage>
        <taxon>Eukaryota</taxon>
        <taxon>Viridiplantae</taxon>
        <taxon>Streptophyta</taxon>
        <taxon>Embryophyta</taxon>
        <taxon>Tracheophyta</taxon>
        <taxon>Spermatophyta</taxon>
        <taxon>Magnoliopsida</taxon>
        <taxon>Liliopsida</taxon>
        <taxon>Poales</taxon>
        <taxon>Poaceae</taxon>
        <taxon>BOP clade</taxon>
        <taxon>Pooideae</taxon>
        <taxon>Triticodae</taxon>
        <taxon>Triticeae</taxon>
        <taxon>Triticinae</taxon>
        <taxon>Aegilops</taxon>
    </lineage>
</organism>
<protein>
    <recommendedName>
        <fullName evidence="5">Translation elongation factor EFTu-like domain-containing protein</fullName>
    </recommendedName>
</protein>
<dbReference type="SUPFAM" id="SSF50447">
    <property type="entry name" value="Translation proteins"/>
    <property type="match status" value="1"/>
</dbReference>
<dbReference type="GO" id="GO:0005525">
    <property type="term" value="F:GTP binding"/>
    <property type="evidence" value="ECO:0007669"/>
    <property type="project" value="UniProtKB-KW"/>
</dbReference>
<keyword evidence="2" id="KW-0342">GTP-binding</keyword>
<dbReference type="PANTHER" id="PTHR43381:SF20">
    <property type="entry name" value="TRANSLATION INITIATION FACTOR IF-2, MITOCHONDRIAL"/>
    <property type="match status" value="1"/>
</dbReference>
<dbReference type="Proteomes" id="UP000015105">
    <property type="component" value="Chromosome 1D"/>
</dbReference>
<evidence type="ECO:0008006" key="5">
    <source>
        <dbReference type="Google" id="ProtNLM"/>
    </source>
</evidence>
<dbReference type="PANTHER" id="PTHR43381">
    <property type="entry name" value="TRANSLATION INITIATION FACTOR IF-2-RELATED"/>
    <property type="match status" value="1"/>
</dbReference>
<reference evidence="4" key="2">
    <citation type="journal article" date="2017" name="Nat. Plants">
        <title>The Aegilops tauschii genome reveals multiple impacts of transposons.</title>
        <authorList>
            <person name="Zhao G."/>
            <person name="Zou C."/>
            <person name="Li K."/>
            <person name="Wang K."/>
            <person name="Li T."/>
            <person name="Gao L."/>
            <person name="Zhang X."/>
            <person name="Wang H."/>
            <person name="Yang Z."/>
            <person name="Liu X."/>
            <person name="Jiang W."/>
            <person name="Mao L."/>
            <person name="Kong X."/>
            <person name="Jiao Y."/>
            <person name="Jia J."/>
        </authorList>
    </citation>
    <scope>NUCLEOTIDE SEQUENCE [LARGE SCALE GENOMIC DNA]</scope>
    <source>
        <strain evidence="4">cv. AL8/78</strain>
    </source>
</reference>
<dbReference type="FunFam" id="2.40.30.10:FF:000008">
    <property type="entry name" value="Translation initiation factor IF-2"/>
    <property type="match status" value="1"/>
</dbReference>